<accession>A0A1H2FYU2</accession>
<dbReference type="Proteomes" id="UP000182882">
    <property type="component" value="Unassembled WGS sequence"/>
</dbReference>
<keyword evidence="1" id="KW-0812">Transmembrane</keyword>
<sequence length="195" mass="22030">METHTQNKKQIALGLFLLGLLLFGGYLLLAKIWDVFSSIDPKLGAGLVAASATILVSVFTVLVSKHLERKAEILAHLREKKIPTYEKIINFIFSLTFAEKLGKKQPSENEMIKFMAEITQELVIWGSDEMLEAFYKFRMMSIENADGNSNNPYAVLFMVEDLLLAIRKDLGHKNKNISRGKILGLFVNDLPNELK</sequence>
<dbReference type="EMBL" id="FNLN01000026">
    <property type="protein sequence ID" value="SDU12493.1"/>
    <property type="molecule type" value="Genomic_DNA"/>
</dbReference>
<dbReference type="KEGG" id="nur:ATY38_09645"/>
<reference evidence="3" key="1">
    <citation type="submission" date="2016-10" db="EMBL/GenBank/DDBJ databases">
        <authorList>
            <person name="Varghese N."/>
            <person name="Submissions S."/>
        </authorList>
    </citation>
    <scope>NUCLEOTIDE SEQUENCE [LARGE SCALE GENOMIC DNA]</scope>
    <source>
        <strain evidence="3">Nm10</strain>
    </source>
</reference>
<gene>
    <name evidence="2" type="ORF">SAMN05216406_12611</name>
</gene>
<evidence type="ECO:0000313" key="3">
    <source>
        <dbReference type="Proteomes" id="UP000182882"/>
    </source>
</evidence>
<evidence type="ECO:0000256" key="1">
    <source>
        <dbReference type="SAM" id="Phobius"/>
    </source>
</evidence>
<keyword evidence="1" id="KW-1133">Transmembrane helix</keyword>
<protein>
    <submittedName>
        <fullName evidence="2">Uncharacterized protein</fullName>
    </submittedName>
</protein>
<evidence type="ECO:0000313" key="2">
    <source>
        <dbReference type="EMBL" id="SDU12493.1"/>
    </source>
</evidence>
<organism evidence="2 3">
    <name type="scientific">Nitrosomonas ureae</name>
    <dbReference type="NCBI Taxonomy" id="44577"/>
    <lineage>
        <taxon>Bacteria</taxon>
        <taxon>Pseudomonadati</taxon>
        <taxon>Pseudomonadota</taxon>
        <taxon>Betaproteobacteria</taxon>
        <taxon>Nitrosomonadales</taxon>
        <taxon>Nitrosomonadaceae</taxon>
        <taxon>Nitrosomonas</taxon>
    </lineage>
</organism>
<name>A0A1H2FYU2_9PROT</name>
<dbReference type="AlphaFoldDB" id="A0A1H2FYU2"/>
<keyword evidence="3" id="KW-1185">Reference proteome</keyword>
<keyword evidence="1" id="KW-0472">Membrane</keyword>
<feature type="transmembrane region" description="Helical" evidence="1">
    <location>
        <begin position="45"/>
        <end position="63"/>
    </location>
</feature>
<proteinExistence type="predicted"/>
<feature type="transmembrane region" description="Helical" evidence="1">
    <location>
        <begin position="12"/>
        <end position="33"/>
    </location>
</feature>
<dbReference type="RefSeq" id="WP_062559115.1">
    <property type="nucleotide sequence ID" value="NZ_CP013341.1"/>
</dbReference>